<protein>
    <submittedName>
        <fullName evidence="1">CLUMA_CG007828, isoform A</fullName>
    </submittedName>
</protein>
<accession>A0A1J1I7B8</accession>
<organism evidence="1 2">
    <name type="scientific">Clunio marinus</name>
    <dbReference type="NCBI Taxonomy" id="568069"/>
    <lineage>
        <taxon>Eukaryota</taxon>
        <taxon>Metazoa</taxon>
        <taxon>Ecdysozoa</taxon>
        <taxon>Arthropoda</taxon>
        <taxon>Hexapoda</taxon>
        <taxon>Insecta</taxon>
        <taxon>Pterygota</taxon>
        <taxon>Neoptera</taxon>
        <taxon>Endopterygota</taxon>
        <taxon>Diptera</taxon>
        <taxon>Nematocera</taxon>
        <taxon>Chironomoidea</taxon>
        <taxon>Chironomidae</taxon>
        <taxon>Clunio</taxon>
    </lineage>
</organism>
<reference evidence="1 2" key="1">
    <citation type="submission" date="2015-04" db="EMBL/GenBank/DDBJ databases">
        <authorList>
            <person name="Syromyatnikov M.Y."/>
            <person name="Popov V.N."/>
        </authorList>
    </citation>
    <scope>NUCLEOTIDE SEQUENCE [LARGE SCALE GENOMIC DNA]</scope>
</reference>
<dbReference type="Proteomes" id="UP000183832">
    <property type="component" value="Unassembled WGS sequence"/>
</dbReference>
<evidence type="ECO:0000313" key="1">
    <source>
        <dbReference type="EMBL" id="CRK94313.1"/>
    </source>
</evidence>
<gene>
    <name evidence="1" type="ORF">CLUMA_CG007828</name>
</gene>
<proteinExistence type="predicted"/>
<evidence type="ECO:0000313" key="2">
    <source>
        <dbReference type="Proteomes" id="UP000183832"/>
    </source>
</evidence>
<dbReference type="EMBL" id="CVRI01000038">
    <property type="protein sequence ID" value="CRK94313.1"/>
    <property type="molecule type" value="Genomic_DNA"/>
</dbReference>
<dbReference type="AlphaFoldDB" id="A0A1J1I7B8"/>
<keyword evidence="2" id="KW-1185">Reference proteome</keyword>
<name>A0A1J1I7B8_9DIPT</name>
<sequence>MLHLISVVLRSRLGHKLDKRRKSISGNVETNVFFLFAETKFFYFDASHWENYETSEYSDFIGELLFPDLKHILKPEDFNIKQCSHSKSVQRVRVKCKHLQAIQRKANQILSDEGTSKAMLLKLKITFRFNKDLDM</sequence>